<dbReference type="Gene3D" id="2.60.120.330">
    <property type="entry name" value="B-lactam Antibiotic, Isopenicillin N Synthase, Chain"/>
    <property type="match status" value="1"/>
</dbReference>
<gene>
    <name evidence="1" type="ORF">ABVT43_12840</name>
</gene>
<dbReference type="InterPro" id="IPR027443">
    <property type="entry name" value="IPNS-like_sf"/>
</dbReference>
<protein>
    <submittedName>
        <fullName evidence="1">2OG-Fe(II) oxygenase family protein</fullName>
    </submittedName>
</protein>
<dbReference type="InterPro" id="IPR044861">
    <property type="entry name" value="IPNS-like_FE2OG_OXY"/>
</dbReference>
<dbReference type="InterPro" id="IPR050231">
    <property type="entry name" value="Iron_ascorbate_oxido_reductase"/>
</dbReference>
<dbReference type="Pfam" id="PF14226">
    <property type="entry name" value="DIOX_N"/>
    <property type="match status" value="1"/>
</dbReference>
<sequence>MLNVVSSNTTLSSYHFTQTSNEIPIIDISPLINGSVYHNQCLIEIEKACRETGFFAIKNFGVDPKLYQQLMTVAKTFFNQSEKFKRRYQIGLNGRHCGYVPLTENGLCEDEANKRLYEAFDLSLDLPASDPDHQRGNIFYGPVKWPEIKNFHLTVKQYFQQVRNLSHILTTAFEKILGMPDGFMLSKMHKPTSQLRLIHYLQNQAHLDNVDINMGAHTDYELFTILFADKTGLQTQNLNGEWIDVPVMPDTLTINIGDMLEVWSDGIFKSNLHRVINQGQERYSFPYFASLDYDTVVSPFKKKQTEKQIRVPRSTTYQPIKAGEHLLQQVTRDFAYLRRQFVERSNSFLLNQRLDINPFQNTVTQPRGEQ</sequence>
<evidence type="ECO:0000313" key="1">
    <source>
        <dbReference type="EMBL" id="MET1256018.1"/>
    </source>
</evidence>
<dbReference type="InterPro" id="IPR026992">
    <property type="entry name" value="DIOX_N"/>
</dbReference>
<dbReference type="Proteomes" id="UP001548189">
    <property type="component" value="Unassembled WGS sequence"/>
</dbReference>
<dbReference type="PRINTS" id="PR00682">
    <property type="entry name" value="IPNSYNTHASE"/>
</dbReference>
<accession>A0ABV2BVP7</accession>
<evidence type="ECO:0000313" key="2">
    <source>
        <dbReference type="Proteomes" id="UP001548189"/>
    </source>
</evidence>
<name>A0ABV2BVP7_9GAMM</name>
<dbReference type="InterPro" id="IPR005123">
    <property type="entry name" value="Oxoglu/Fe-dep_dioxygenase_dom"/>
</dbReference>
<proteinExistence type="predicted"/>
<dbReference type="PROSITE" id="PS51471">
    <property type="entry name" value="FE2OG_OXY"/>
    <property type="match status" value="1"/>
</dbReference>
<comment type="caution">
    <text evidence="1">The sequence shown here is derived from an EMBL/GenBank/DDBJ whole genome shotgun (WGS) entry which is preliminary data.</text>
</comment>
<keyword evidence="2" id="KW-1185">Reference proteome</keyword>
<reference evidence="1 2" key="1">
    <citation type="submission" date="2024-06" db="EMBL/GenBank/DDBJ databases">
        <authorList>
            <person name="Li F."/>
        </authorList>
    </citation>
    <scope>NUCLEOTIDE SEQUENCE [LARGE SCALE GENOMIC DNA]</scope>
    <source>
        <strain evidence="1 2">GXAS 311</strain>
    </source>
</reference>
<organism evidence="1 2">
    <name type="scientific">Aliikangiella maris</name>
    <dbReference type="NCBI Taxonomy" id="3162458"/>
    <lineage>
        <taxon>Bacteria</taxon>
        <taxon>Pseudomonadati</taxon>
        <taxon>Pseudomonadota</taxon>
        <taxon>Gammaproteobacteria</taxon>
        <taxon>Oceanospirillales</taxon>
        <taxon>Pleioneaceae</taxon>
        <taxon>Aliikangiella</taxon>
    </lineage>
</organism>
<dbReference type="SUPFAM" id="SSF51197">
    <property type="entry name" value="Clavaminate synthase-like"/>
    <property type="match status" value="1"/>
</dbReference>
<dbReference type="Pfam" id="PF03171">
    <property type="entry name" value="2OG-FeII_Oxy"/>
    <property type="match status" value="1"/>
</dbReference>
<dbReference type="PANTHER" id="PTHR47990">
    <property type="entry name" value="2-OXOGLUTARATE (2OG) AND FE(II)-DEPENDENT OXYGENASE SUPERFAMILY PROTEIN-RELATED"/>
    <property type="match status" value="1"/>
</dbReference>
<dbReference type="EMBL" id="JBEVCJ010000016">
    <property type="protein sequence ID" value="MET1256018.1"/>
    <property type="molecule type" value="Genomic_DNA"/>
</dbReference>